<evidence type="ECO:0000313" key="3">
    <source>
        <dbReference type="EMBL" id="QCR06127.1"/>
    </source>
</evidence>
<dbReference type="EMBL" id="CP034036">
    <property type="protein sequence ID" value="QCR06127.1"/>
    <property type="molecule type" value="Genomic_DNA"/>
</dbReference>
<dbReference type="RefSeq" id="WP_009114227.1">
    <property type="nucleotide sequence ID" value="NZ_CP034036.1"/>
</dbReference>
<dbReference type="InterPro" id="IPR009061">
    <property type="entry name" value="DNA-bd_dom_put_sf"/>
</dbReference>
<dbReference type="NCBIfam" id="TIGR01764">
    <property type="entry name" value="excise"/>
    <property type="match status" value="1"/>
</dbReference>
<evidence type="ECO:0000313" key="2">
    <source>
        <dbReference type="EMBL" id="PWC21064.1"/>
    </source>
</evidence>
<dbReference type="Proteomes" id="UP000295985">
    <property type="component" value="Unassembled WGS sequence"/>
</dbReference>
<organism evidence="2 4">
    <name type="scientific">Brenneria nigrifluens DSM 30175 = ATCC 13028</name>
    <dbReference type="NCBI Taxonomy" id="1121120"/>
    <lineage>
        <taxon>Bacteria</taxon>
        <taxon>Pseudomonadati</taxon>
        <taxon>Pseudomonadota</taxon>
        <taxon>Gammaproteobacteria</taxon>
        <taxon>Enterobacterales</taxon>
        <taxon>Pectobacteriaceae</taxon>
        <taxon>Brenneria</taxon>
    </lineage>
</organism>
<dbReference type="GO" id="GO:0003677">
    <property type="term" value="F:DNA binding"/>
    <property type="evidence" value="ECO:0007669"/>
    <property type="project" value="UniProtKB-KW"/>
</dbReference>
<gene>
    <name evidence="2" type="ORF">DDT54_19735</name>
    <name evidence="3" type="ORF">EH206_19345</name>
</gene>
<evidence type="ECO:0000313" key="4">
    <source>
        <dbReference type="Proteomes" id="UP000295985"/>
    </source>
</evidence>
<dbReference type="SUPFAM" id="SSF46955">
    <property type="entry name" value="Putative DNA-binding domain"/>
    <property type="match status" value="1"/>
</dbReference>
<dbReference type="EMBL" id="QDKK01000041">
    <property type="protein sequence ID" value="PWC21064.1"/>
    <property type="molecule type" value="Genomic_DNA"/>
</dbReference>
<accession>A0A2U1UHK5</accession>
<keyword evidence="2" id="KW-0238">DNA-binding</keyword>
<dbReference type="Pfam" id="PF12728">
    <property type="entry name" value="HTH_17"/>
    <property type="match status" value="1"/>
</dbReference>
<protein>
    <submittedName>
        <fullName evidence="2">DNA-binding protein</fullName>
    </submittedName>
</protein>
<dbReference type="Proteomes" id="UP000303847">
    <property type="component" value="Chromosome"/>
</dbReference>
<reference evidence="3 5" key="2">
    <citation type="submission" date="2018-11" db="EMBL/GenBank/DDBJ databases">
        <title>Genome sequences of Brenneria nigrifluens and Brenneria rubrifaciens.</title>
        <authorList>
            <person name="Poret-Peterson A.T."/>
            <person name="McClean A.E."/>
            <person name="Kluepfel D.A."/>
        </authorList>
    </citation>
    <scope>NUCLEOTIDE SEQUENCE [LARGE SCALE GENOMIC DNA]</scope>
    <source>
        <strain evidence="3 5">ATCC 13028</strain>
    </source>
</reference>
<name>A0A2U1UHK5_9GAMM</name>
<dbReference type="InterPro" id="IPR041657">
    <property type="entry name" value="HTH_17"/>
</dbReference>
<evidence type="ECO:0000313" key="5">
    <source>
        <dbReference type="Proteomes" id="UP000303847"/>
    </source>
</evidence>
<keyword evidence="5" id="KW-1185">Reference proteome</keyword>
<evidence type="ECO:0000259" key="1">
    <source>
        <dbReference type="Pfam" id="PF12728"/>
    </source>
</evidence>
<proteinExistence type="predicted"/>
<dbReference type="OrthoDB" id="9800023at2"/>
<dbReference type="NCBIfam" id="NF047737">
    <property type="entry name" value="antiphage_MADS1"/>
    <property type="match status" value="1"/>
</dbReference>
<sequence length="64" mass="7576">MSEQIMTIKDVASYLKLNERTVYRMATAAKIPAFKVDISWRFKKEEIDTWITQQHNQISSKNEI</sequence>
<feature type="domain" description="Helix-turn-helix" evidence="1">
    <location>
        <begin position="6"/>
        <end position="54"/>
    </location>
</feature>
<reference evidence="2 4" key="1">
    <citation type="submission" date="2018-04" db="EMBL/GenBank/DDBJ databases">
        <title>Brenneria corticis sp.nov.</title>
        <authorList>
            <person name="Li Y."/>
        </authorList>
    </citation>
    <scope>NUCLEOTIDE SEQUENCE [LARGE SCALE GENOMIC DNA]</scope>
    <source>
        <strain evidence="2 4">LMG 2694</strain>
    </source>
</reference>
<dbReference type="InterPro" id="IPR010093">
    <property type="entry name" value="SinI_DNA-bd"/>
</dbReference>
<dbReference type="AlphaFoldDB" id="A0A2U1UHK5"/>